<keyword evidence="2" id="KW-0677">Repeat</keyword>
<dbReference type="FunFam" id="1.10.472.80:FF:000016">
    <property type="entry name" value="TBC1 domain family, member 9"/>
    <property type="match status" value="1"/>
</dbReference>
<proteinExistence type="predicted"/>
<feature type="region of interest" description="Disordered" evidence="4">
    <location>
        <begin position="359"/>
        <end position="399"/>
    </location>
</feature>
<dbReference type="AlphaFoldDB" id="A0A8C8MD09"/>
<feature type="compositionally biased region" description="Basic and acidic residues" evidence="4">
    <location>
        <begin position="988"/>
        <end position="1014"/>
    </location>
</feature>
<dbReference type="InterPro" id="IPR004182">
    <property type="entry name" value="GRAM"/>
</dbReference>
<feature type="compositionally biased region" description="Basic and acidic residues" evidence="4">
    <location>
        <begin position="1021"/>
        <end position="1030"/>
    </location>
</feature>
<dbReference type="Pfam" id="PF00566">
    <property type="entry name" value="RabGAP-TBC"/>
    <property type="match status" value="1"/>
</dbReference>
<reference evidence="7" key="1">
    <citation type="submission" date="2025-08" db="UniProtKB">
        <authorList>
            <consortium name="Ensembl"/>
        </authorList>
    </citation>
    <scope>IDENTIFICATION</scope>
</reference>
<dbReference type="InterPro" id="IPR011993">
    <property type="entry name" value="PH-like_dom_sf"/>
</dbReference>
<feature type="domain" description="EF-hand" evidence="6">
    <location>
        <begin position="817"/>
        <end position="852"/>
    </location>
</feature>
<dbReference type="PROSITE" id="PS50222">
    <property type="entry name" value="EF_HAND_2"/>
    <property type="match status" value="1"/>
</dbReference>
<feature type="domain" description="Rab-GAP TBC" evidence="5">
    <location>
        <begin position="461"/>
        <end position="644"/>
    </location>
</feature>
<evidence type="ECO:0000259" key="6">
    <source>
        <dbReference type="PROSITE" id="PS50222"/>
    </source>
</evidence>
<evidence type="ECO:0000259" key="5">
    <source>
        <dbReference type="PROSITE" id="PS50086"/>
    </source>
</evidence>
<dbReference type="InterPro" id="IPR002048">
    <property type="entry name" value="EF_hand_dom"/>
</dbReference>
<evidence type="ECO:0000256" key="1">
    <source>
        <dbReference type="ARBA" id="ARBA00022468"/>
    </source>
</evidence>
<dbReference type="Pfam" id="PF02893">
    <property type="entry name" value="GRAM"/>
    <property type="match status" value="2"/>
</dbReference>
<evidence type="ECO:0000313" key="8">
    <source>
        <dbReference type="Proteomes" id="UP000694402"/>
    </source>
</evidence>
<dbReference type="SUPFAM" id="SSF47473">
    <property type="entry name" value="EF-hand"/>
    <property type="match status" value="1"/>
</dbReference>
<evidence type="ECO:0000256" key="3">
    <source>
        <dbReference type="ARBA" id="ARBA00072016"/>
    </source>
</evidence>
<accession>A0A8C8MD09</accession>
<dbReference type="GO" id="GO:0005509">
    <property type="term" value="F:calcium ion binding"/>
    <property type="evidence" value="ECO:0007669"/>
    <property type="project" value="InterPro"/>
</dbReference>
<dbReference type="FunFam" id="1.10.10.750:FF:000008">
    <property type="entry name" value="TBC1 domain family member 9"/>
    <property type="match status" value="1"/>
</dbReference>
<evidence type="ECO:0000256" key="2">
    <source>
        <dbReference type="ARBA" id="ARBA00022737"/>
    </source>
</evidence>
<dbReference type="Gene3D" id="1.10.238.10">
    <property type="entry name" value="EF-hand"/>
    <property type="match status" value="1"/>
</dbReference>
<dbReference type="FunFam" id="1.10.238.10:FF:000119">
    <property type="entry name" value="TBC1 domain family member 9"/>
    <property type="match status" value="1"/>
</dbReference>
<dbReference type="FunFam" id="2.30.29.30:FF:000013">
    <property type="entry name" value="Putative TBC1 domain family member 8B"/>
    <property type="match status" value="1"/>
</dbReference>
<evidence type="ECO:0000256" key="4">
    <source>
        <dbReference type="SAM" id="MobiDB-lite"/>
    </source>
</evidence>
<feature type="compositionally biased region" description="Polar residues" evidence="4">
    <location>
        <begin position="1031"/>
        <end position="1040"/>
    </location>
</feature>
<evidence type="ECO:0000313" key="7">
    <source>
        <dbReference type="Ensembl" id="ENSOTSP00005082965.2"/>
    </source>
</evidence>
<dbReference type="InterPro" id="IPR011992">
    <property type="entry name" value="EF-hand-dom_pair"/>
</dbReference>
<dbReference type="Gene3D" id="2.30.29.30">
    <property type="entry name" value="Pleckstrin-homology domain (PH domain)/Phosphotyrosine-binding domain (PTB)"/>
    <property type="match status" value="2"/>
</dbReference>
<dbReference type="PROSITE" id="PS50086">
    <property type="entry name" value="TBC_RABGAP"/>
    <property type="match status" value="1"/>
</dbReference>
<organism evidence="7 8">
    <name type="scientific">Oncorhynchus tshawytscha</name>
    <name type="common">Chinook salmon</name>
    <name type="synonym">Salmo tshawytscha</name>
    <dbReference type="NCBI Taxonomy" id="74940"/>
    <lineage>
        <taxon>Eukaryota</taxon>
        <taxon>Metazoa</taxon>
        <taxon>Chordata</taxon>
        <taxon>Craniata</taxon>
        <taxon>Vertebrata</taxon>
        <taxon>Euteleostomi</taxon>
        <taxon>Actinopterygii</taxon>
        <taxon>Neopterygii</taxon>
        <taxon>Teleostei</taxon>
        <taxon>Protacanthopterygii</taxon>
        <taxon>Salmoniformes</taxon>
        <taxon>Salmonidae</taxon>
        <taxon>Salmoninae</taxon>
        <taxon>Oncorhynchus</taxon>
    </lineage>
</organism>
<reference evidence="7" key="2">
    <citation type="submission" date="2025-09" db="UniProtKB">
        <authorList>
            <consortium name="Ensembl"/>
        </authorList>
    </citation>
    <scope>IDENTIFICATION</scope>
</reference>
<keyword evidence="8" id="KW-1185">Reference proteome</keyword>
<dbReference type="FunFam" id="1.10.8.270:FF:000002">
    <property type="entry name" value="TBC1 domain family member 9B"/>
    <property type="match status" value="1"/>
</dbReference>
<dbReference type="CDD" id="cd13351">
    <property type="entry name" value="PH-GRAM1_TCB1D9_TCB1D9B"/>
    <property type="match status" value="1"/>
</dbReference>
<dbReference type="PANTHER" id="PTHR47666">
    <property type="entry name" value="PROTEIN VASCULAR ASSOCIATED DEATH 1, CHLOROPLASTIC"/>
    <property type="match status" value="1"/>
</dbReference>
<dbReference type="Gene3D" id="1.10.8.270">
    <property type="entry name" value="putative rabgap domain of human tbc1 domain family member 14 like domains"/>
    <property type="match status" value="1"/>
</dbReference>
<feature type="compositionally biased region" description="Low complexity" evidence="4">
    <location>
        <begin position="368"/>
        <end position="388"/>
    </location>
</feature>
<protein>
    <recommendedName>
        <fullName evidence="3">TBC1 domain family member 9</fullName>
    </recommendedName>
</protein>
<dbReference type="Ensembl" id="ENSOTST00005089977.2">
    <property type="protein sequence ID" value="ENSOTSP00005082965.2"/>
    <property type="gene ID" value="ENSOTSG00005016063.2"/>
</dbReference>
<dbReference type="GO" id="GO:0003008">
    <property type="term" value="P:system process"/>
    <property type="evidence" value="ECO:0007669"/>
    <property type="project" value="UniProtKB-ARBA"/>
</dbReference>
<dbReference type="Gene3D" id="1.10.10.750">
    <property type="entry name" value="Ypt/Rab-GAP domain of gyp1p, domain 1"/>
    <property type="match status" value="1"/>
</dbReference>
<dbReference type="PANTHER" id="PTHR47666:SF3">
    <property type="entry name" value="TBC1 DOMAIN FAMILY MEMBER 9"/>
    <property type="match status" value="1"/>
</dbReference>
<name>A0A8C8MD09_ONCTS</name>
<dbReference type="SMART" id="SM00164">
    <property type="entry name" value="TBC"/>
    <property type="match status" value="1"/>
</dbReference>
<dbReference type="InterPro" id="IPR036014">
    <property type="entry name" value="TCB1D9/TCB1D9B_PH-GRAM1"/>
</dbReference>
<feature type="region of interest" description="Disordered" evidence="4">
    <location>
        <begin position="988"/>
        <end position="1059"/>
    </location>
</feature>
<dbReference type="Gene3D" id="1.10.472.80">
    <property type="entry name" value="Ypt/Rab-GAP domain of gyp1p, domain 3"/>
    <property type="match status" value="1"/>
</dbReference>
<dbReference type="InterPro" id="IPR035969">
    <property type="entry name" value="Rab-GAP_TBC_sf"/>
</dbReference>
<keyword evidence="1" id="KW-0343">GTPase activation</keyword>
<dbReference type="SMART" id="SM00568">
    <property type="entry name" value="GRAM"/>
    <property type="match status" value="2"/>
</dbReference>
<dbReference type="SUPFAM" id="SSF47923">
    <property type="entry name" value="Ypt/Rab-GAP domain of gyp1p"/>
    <property type="match status" value="2"/>
</dbReference>
<dbReference type="Proteomes" id="UP000694402">
    <property type="component" value="Unassembled WGS sequence"/>
</dbReference>
<dbReference type="GO" id="GO:0005096">
    <property type="term" value="F:GTPase activator activity"/>
    <property type="evidence" value="ECO:0007669"/>
    <property type="project" value="UniProtKB-KW"/>
</dbReference>
<dbReference type="GeneTree" id="ENSGT00940000157878"/>
<sequence>MWVHPEEVLQAGALWITERANPYFILQKRKGHGDGRGGLAGEIHITVSGLRLSPSLQIIDYWCSRKEITEHWEWLEQNLLQTLSIFENENDITTFVKGKVQGIIAEYNKNHGVKEDDDTDKFKEAICTFRKLFGMPEEEKLVNYYSCSYWKGRVPRQGWLYLSINHICFYSYLLGKEAKLVIRWADITQLEKSVSTRVAEHVFSVFLNINETFKLMEQLANIAMRQPLTTRALSRTALCPNSRGRHPKGVSGRTRAAPFGPPFNKMHILGQMFVSTNYICFTSKEETLPLCVCPSQVTIVEKADSSNFFPSPVSISTKNRMTFLFANLKDRDFLVQRISDFLQQTTSKIYFERETTGSVNSSDDEVYSQQGSLLSSSPQRSSLGSEGSSEGERQFNLNDNSVPTATQALMTMYRRRSPEEFNPKLAKEFLKEQAWKNHITEYGQGVCMYRTEKTKDLVLKGIPENMRGELWLLFSGEMATHPGYYEDLVEKSMGKYNLATEEIERDLHRSLPEHPAFQNEMGIAALRRVLTAYAFRNPNIGCQAMNIVTSVLLLYAKEEEAFWLLVALCERMLPDYYNTRVVGALVDQGVFEELAREYVPELYDCMQDLGVISTISLSWFLTLFLSVMPFESAVVVVDCFFYEGIKVIFQLALSVLHANIHQLLGAKDDGEAMTVLGRYLDSVSNKDNDGDPHPEVDIFKLVRSSYEKFGSIRADVIEQMRFKQRLRVIQTIEDTTKRNVVRTIVTETAFSIDELEELYVLFKAEHLTSCYWGGTGGSNPTERHDPSLPYLEQYRIDLEQFRGCSPALPLGPCQRAHADPLALRFFRLLDHNGDSLINFREFISGLSVLCHGDLTEKLKLLYKMHVIPEVTHEQEPDSAFEATQYFFEDITPKLPMVGHVLINTPEKLHTPDYRHYLRLWNQGTKNKLDNMKDLPKLNQSQFIELCKTLYNMFSEDAQEQELYHATATVTSLLLEMGEVGKLFCHSKDQEEGQGEGKEESRARPCGPAKRDGRGEQLSAMEDIKLEDSSPKDTGTSSSMLISDDETKDDTSMSSYSVLSGGSHELDDKLHCEDINDDTVLVNGGLPHSTSIDKDWAITFEQFLASVLTEQALVLYFEKPVEVAARITNAKNVRKVGCSLLSASDYEISLSG</sequence>
<dbReference type="InterPro" id="IPR000195">
    <property type="entry name" value="Rab-GAP-TBC_dom"/>
</dbReference>